<evidence type="ECO:0000313" key="2">
    <source>
        <dbReference type="Ensembl" id="ENSEEEP00000030535.2"/>
    </source>
</evidence>
<dbReference type="GeneTree" id="ENSGT00390000003839"/>
<dbReference type="InterPro" id="IPR053921">
    <property type="entry name" value="MKRN2OS-like_C"/>
</dbReference>
<protein>
    <recommendedName>
        <fullName evidence="1">MKRN2 opposite strand protein-like C-terminal domain-containing protein</fullName>
    </recommendedName>
</protein>
<keyword evidence="3" id="KW-1185">Reference proteome</keyword>
<reference evidence="2" key="4">
    <citation type="submission" date="2025-08" db="UniProtKB">
        <authorList>
            <consortium name="Ensembl"/>
        </authorList>
    </citation>
    <scope>IDENTIFICATION</scope>
</reference>
<reference evidence="3" key="1">
    <citation type="journal article" date="2014" name="Science">
        <title>Nonhuman genetics. Genomic basis for the convergent evolution of electric organs.</title>
        <authorList>
            <person name="Gallant J.R."/>
            <person name="Traeger L.L."/>
            <person name="Volkening J.D."/>
            <person name="Moffett H."/>
            <person name="Chen P.H."/>
            <person name="Novina C.D."/>
            <person name="Phillips G.N.Jr."/>
            <person name="Anand R."/>
            <person name="Wells G.B."/>
            <person name="Pinch M."/>
            <person name="Guth R."/>
            <person name="Unguez G.A."/>
            <person name="Albert J.S."/>
            <person name="Zakon H.H."/>
            <person name="Samanta M.P."/>
            <person name="Sussman M.R."/>
        </authorList>
    </citation>
    <scope>NUCLEOTIDE SEQUENCE [LARGE SCALE GENOMIC DNA]</scope>
</reference>
<organism evidence="2 3">
    <name type="scientific">Electrophorus electricus</name>
    <name type="common">Electric eel</name>
    <name type="synonym">Gymnotus electricus</name>
    <dbReference type="NCBI Taxonomy" id="8005"/>
    <lineage>
        <taxon>Eukaryota</taxon>
        <taxon>Metazoa</taxon>
        <taxon>Chordata</taxon>
        <taxon>Craniata</taxon>
        <taxon>Vertebrata</taxon>
        <taxon>Euteleostomi</taxon>
        <taxon>Actinopterygii</taxon>
        <taxon>Neopterygii</taxon>
        <taxon>Teleostei</taxon>
        <taxon>Ostariophysi</taxon>
        <taxon>Gymnotiformes</taxon>
        <taxon>Gymnotoidei</taxon>
        <taxon>Gymnotidae</taxon>
        <taxon>Electrophorus</taxon>
    </lineage>
</organism>
<gene>
    <name evidence="2" type="primary">mkrn2os.1</name>
</gene>
<dbReference type="Pfam" id="PF16044">
    <property type="entry name" value="DUF4796_C"/>
    <property type="match status" value="1"/>
</dbReference>
<sequence length="234" mass="26622">MDKTVIRFRHCGKYIYRFSDQNATSCSFYKQNQSCAQSDLCPICHEPLVLGLLDAPVAIPYPFTNGHQVSCAFLIGAKDGPSSLRESQESELHVGLSNTKGLVYNYTLSGVRTDEHGWEQCICMQLVPPWRDALSDSWDKELQLFSTLPTWIPELFHEEREFGSCCYGFALTFINHMRSLDIKGSLSRDEFTGMHVLPRMKQATMYIKVYEEILQHGFYIVDKDILSLVSASGK</sequence>
<dbReference type="InterPro" id="IPR032016">
    <property type="entry name" value="MKRN2OS-like"/>
</dbReference>
<accession>A0A4W4G342</accession>
<reference evidence="3" key="2">
    <citation type="journal article" date="2017" name="Sci. Adv.">
        <title>A tail of two voltages: Proteomic comparison of the three electric organs of the electric eel.</title>
        <authorList>
            <person name="Traeger L.L."/>
            <person name="Sabat G."/>
            <person name="Barrett-Wilt G.A."/>
            <person name="Wells G.B."/>
            <person name="Sussman M.R."/>
        </authorList>
    </citation>
    <scope>NUCLEOTIDE SEQUENCE [LARGE SCALE GENOMIC DNA]</scope>
</reference>
<dbReference type="Proteomes" id="UP000314983">
    <property type="component" value="Chromosome 20"/>
</dbReference>
<name>A0A4W4G342_ELEEL</name>
<proteinExistence type="predicted"/>
<reference evidence="2" key="5">
    <citation type="submission" date="2025-09" db="UniProtKB">
        <authorList>
            <consortium name="Ensembl"/>
        </authorList>
    </citation>
    <scope>IDENTIFICATION</scope>
</reference>
<dbReference type="PANTHER" id="PTHR33963:SF2">
    <property type="entry name" value="MKRN2 OPPOSITE STRAND PROTEIN"/>
    <property type="match status" value="1"/>
</dbReference>
<reference evidence="2" key="3">
    <citation type="submission" date="2020-05" db="EMBL/GenBank/DDBJ databases">
        <title>Electrophorus electricus (electric eel) genome, fEleEle1, primary haplotype.</title>
        <authorList>
            <person name="Myers G."/>
            <person name="Meyer A."/>
            <person name="Fedrigo O."/>
            <person name="Formenti G."/>
            <person name="Rhie A."/>
            <person name="Tracey A."/>
            <person name="Sims Y."/>
            <person name="Jarvis E.D."/>
        </authorList>
    </citation>
    <scope>NUCLEOTIDE SEQUENCE [LARGE SCALE GENOMIC DNA]</scope>
</reference>
<dbReference type="Ensembl" id="ENSEEET00000030896.2">
    <property type="protein sequence ID" value="ENSEEEP00000030535.2"/>
    <property type="gene ID" value="ENSEEEG00000014625.2"/>
</dbReference>
<evidence type="ECO:0000313" key="3">
    <source>
        <dbReference type="Proteomes" id="UP000314983"/>
    </source>
</evidence>
<dbReference type="AlphaFoldDB" id="A0A4W4G342"/>
<feature type="domain" description="MKRN2 opposite strand protein-like C-terminal" evidence="1">
    <location>
        <begin position="56"/>
        <end position="213"/>
    </location>
</feature>
<evidence type="ECO:0000259" key="1">
    <source>
        <dbReference type="Pfam" id="PF16044"/>
    </source>
</evidence>
<dbReference type="OMA" id="KGLVYNY"/>
<dbReference type="PANTHER" id="PTHR33963">
    <property type="entry name" value="MKRN2 OPPOSITE STRAND PROTEIN"/>
    <property type="match status" value="1"/>
</dbReference>